<keyword evidence="1" id="KW-0723">Serine/threonine-protein kinase</keyword>
<evidence type="ECO:0000256" key="6">
    <source>
        <dbReference type="SAM" id="MobiDB-lite"/>
    </source>
</evidence>
<feature type="region of interest" description="Disordered" evidence="6">
    <location>
        <begin position="34"/>
        <end position="86"/>
    </location>
</feature>
<dbReference type="Gene3D" id="3.20.200.10">
    <property type="entry name" value="MHCK/EF2 kinase"/>
    <property type="match status" value="1"/>
</dbReference>
<evidence type="ECO:0000256" key="2">
    <source>
        <dbReference type="ARBA" id="ARBA00022679"/>
    </source>
</evidence>
<feature type="compositionally biased region" description="Basic and acidic residues" evidence="6">
    <location>
        <begin position="65"/>
        <end position="86"/>
    </location>
</feature>
<dbReference type="GO" id="GO:0005524">
    <property type="term" value="F:ATP binding"/>
    <property type="evidence" value="ECO:0007669"/>
    <property type="project" value="InterPro"/>
</dbReference>
<accession>A0AAJ7SWT1</accession>
<keyword evidence="3" id="KW-0418">Kinase</keyword>
<dbReference type="PROSITE" id="PS51158">
    <property type="entry name" value="ALPHA_KINASE"/>
    <property type="match status" value="1"/>
</dbReference>
<feature type="region of interest" description="Disordered" evidence="6">
    <location>
        <begin position="224"/>
        <end position="267"/>
    </location>
</feature>
<keyword evidence="4" id="KW-1015">Disulfide bond</keyword>
<dbReference type="PANTHER" id="PTHR47091:SF2">
    <property type="entry name" value="ALPHA-PROTEIN KINASE 2"/>
    <property type="match status" value="1"/>
</dbReference>
<organism evidence="8 9">
    <name type="scientific">Petromyzon marinus</name>
    <name type="common">Sea lamprey</name>
    <dbReference type="NCBI Taxonomy" id="7757"/>
    <lineage>
        <taxon>Eukaryota</taxon>
        <taxon>Metazoa</taxon>
        <taxon>Chordata</taxon>
        <taxon>Craniata</taxon>
        <taxon>Vertebrata</taxon>
        <taxon>Cyclostomata</taxon>
        <taxon>Hyperoartia</taxon>
        <taxon>Petromyzontiformes</taxon>
        <taxon>Petromyzontidae</taxon>
        <taxon>Petromyzon</taxon>
    </lineage>
</organism>
<reference evidence="9" key="1">
    <citation type="submission" date="2025-08" db="UniProtKB">
        <authorList>
            <consortium name="RefSeq"/>
        </authorList>
    </citation>
    <scope>IDENTIFICATION</scope>
    <source>
        <tissue evidence="9">Sperm</tissue>
    </source>
</reference>
<dbReference type="RefSeq" id="XP_032806934.1">
    <property type="nucleotide sequence ID" value="XM_032951043.1"/>
</dbReference>
<feature type="compositionally biased region" description="Low complexity" evidence="6">
    <location>
        <begin position="244"/>
        <end position="257"/>
    </location>
</feature>
<dbReference type="KEGG" id="pmrn:116940817"/>
<dbReference type="SUPFAM" id="SSF56112">
    <property type="entry name" value="Protein kinase-like (PK-like)"/>
    <property type="match status" value="1"/>
</dbReference>
<dbReference type="InterPro" id="IPR011009">
    <property type="entry name" value="Kinase-like_dom_sf"/>
</dbReference>
<protein>
    <submittedName>
        <fullName evidence="9">Uncharacterized protein LOC116940817</fullName>
    </submittedName>
</protein>
<evidence type="ECO:0000256" key="1">
    <source>
        <dbReference type="ARBA" id="ARBA00022527"/>
    </source>
</evidence>
<dbReference type="InterPro" id="IPR004166">
    <property type="entry name" value="a-kinase_dom"/>
</dbReference>
<dbReference type="GO" id="GO:0004674">
    <property type="term" value="F:protein serine/threonine kinase activity"/>
    <property type="evidence" value="ECO:0007669"/>
    <property type="project" value="UniProtKB-KW"/>
</dbReference>
<dbReference type="PANTHER" id="PTHR47091">
    <property type="entry name" value="ALPHA-PROTEIN KINASE 2-RELATED"/>
    <property type="match status" value="1"/>
</dbReference>
<evidence type="ECO:0000259" key="7">
    <source>
        <dbReference type="PROSITE" id="PS51158"/>
    </source>
</evidence>
<evidence type="ECO:0000256" key="5">
    <source>
        <dbReference type="ARBA" id="ARBA00023319"/>
    </source>
</evidence>
<proteinExistence type="predicted"/>
<feature type="domain" description="Alpha-type protein kinase" evidence="7">
    <location>
        <begin position="260"/>
        <end position="493"/>
    </location>
</feature>
<evidence type="ECO:0000313" key="8">
    <source>
        <dbReference type="Proteomes" id="UP001318040"/>
    </source>
</evidence>
<dbReference type="AlphaFoldDB" id="A0AAJ7SWT1"/>
<dbReference type="Proteomes" id="UP001318040">
    <property type="component" value="Chromosome 1"/>
</dbReference>
<sequence length="537" mass="57721">MVVNDHAKADDNSGEVCNGSMMVSDDFVGNRRDSLKAVKSKAPHIEEAPGQESNAELQPGSGLGLERERGGPGTELDGKPGLEVEQKLELEVEQRPRMDLEKKSEVELETKSRLKVGQIPGMELLQKPVLDLEHKPEMEVEQRLQAKLEKTSGKRLEQKPGMELDQRPEMELGRGGLDLELERGGPGLEPNSFQNNLHPAALIPAATGSWEIAELRELVFGPQYLNQEPSPDAERNPGPLPISRGGTATTAAGALPTRRPPAVPVARWGPAVPGRVESDAAAMGEGMRRRAHRAVVVEGLCPPFGVGAACVVKVHSALGEGGHPGPQLVESNRRLAVQECWVQGAARQLCRRFALEASALPGFGSTPEVLPLFLLTRPGRAAAHSTVEAQLPGRFTKYSPRDGRELSAGAAGAPSEAGMKCVAFQHWVFARCGGCLLVTDLQGVGLHLTDVGIATRDKEFQGVRGNFPPSVLTQFRALHECSPYCALLGLGPLRRTSRAPPRTPARLAAAGTPAKGRGNRFWPLPLKVTTLRRMSEP</sequence>
<evidence type="ECO:0000256" key="3">
    <source>
        <dbReference type="ARBA" id="ARBA00022777"/>
    </source>
</evidence>
<keyword evidence="8" id="KW-1185">Reference proteome</keyword>
<keyword evidence="2" id="KW-0808">Transferase</keyword>
<dbReference type="Pfam" id="PF02816">
    <property type="entry name" value="Alpha_kinase"/>
    <property type="match status" value="1"/>
</dbReference>
<evidence type="ECO:0000313" key="9">
    <source>
        <dbReference type="RefSeq" id="XP_032806934.1"/>
    </source>
</evidence>
<name>A0AAJ7SWT1_PETMA</name>
<gene>
    <name evidence="9" type="primary">LOC116940817</name>
</gene>
<evidence type="ECO:0000256" key="4">
    <source>
        <dbReference type="ARBA" id="ARBA00023157"/>
    </source>
</evidence>
<dbReference type="SMART" id="SM00811">
    <property type="entry name" value="Alpha_kinase"/>
    <property type="match status" value="1"/>
</dbReference>
<keyword evidence="5" id="KW-0393">Immunoglobulin domain</keyword>